<protein>
    <submittedName>
        <fullName evidence="2">Uncharacterized protein</fullName>
    </submittedName>
</protein>
<accession>A0A7R8Z943</accession>
<dbReference type="EMBL" id="OA566021">
    <property type="protein sequence ID" value="CAD7198148.1"/>
    <property type="molecule type" value="Genomic_DNA"/>
</dbReference>
<evidence type="ECO:0000256" key="1">
    <source>
        <dbReference type="SAM" id="MobiDB-lite"/>
    </source>
</evidence>
<evidence type="ECO:0000313" key="2">
    <source>
        <dbReference type="EMBL" id="CAD7198148.1"/>
    </source>
</evidence>
<dbReference type="AlphaFoldDB" id="A0A7R8Z943"/>
<sequence>MVRSLAQWTKTLSFPARISPQKHQPPPHAKEAVTPPSNKSTPPPPPCDYRGGNKGQPPVVSELVTLSTTLSTCLARCVIAVCVSVCLSSAQVQRQLNHVVTSTSFPFVLKVTDNVYHDTSCPRDHQTRSLPRAWVGQALRPLTSPSCSNIVQIKPRESTIVCAVVCHGGQDDKNMVAELGHSYRNLLVLFSDSSNDVGDASKVGSAQINPAHQDIFRSRRPSPPLNGDRLAFGALRTERKHG</sequence>
<gene>
    <name evidence="2" type="ORF">TDIB3V08_LOCUS4435</name>
</gene>
<reference evidence="2" key="1">
    <citation type="submission" date="2020-11" db="EMBL/GenBank/DDBJ databases">
        <authorList>
            <person name="Tran Van P."/>
        </authorList>
    </citation>
    <scope>NUCLEOTIDE SEQUENCE</scope>
</reference>
<proteinExistence type="predicted"/>
<feature type="region of interest" description="Disordered" evidence="1">
    <location>
        <begin position="13"/>
        <end position="54"/>
    </location>
</feature>
<name>A0A7R8Z943_TIMDO</name>
<organism evidence="2">
    <name type="scientific">Timema douglasi</name>
    <name type="common">Walking stick</name>
    <dbReference type="NCBI Taxonomy" id="61478"/>
    <lineage>
        <taxon>Eukaryota</taxon>
        <taxon>Metazoa</taxon>
        <taxon>Ecdysozoa</taxon>
        <taxon>Arthropoda</taxon>
        <taxon>Hexapoda</taxon>
        <taxon>Insecta</taxon>
        <taxon>Pterygota</taxon>
        <taxon>Neoptera</taxon>
        <taxon>Polyneoptera</taxon>
        <taxon>Phasmatodea</taxon>
        <taxon>Timematodea</taxon>
        <taxon>Timematoidea</taxon>
        <taxon>Timematidae</taxon>
        <taxon>Timema</taxon>
    </lineage>
</organism>